<evidence type="ECO:0000313" key="2">
    <source>
        <dbReference type="Proteomes" id="UP001226084"/>
    </source>
</evidence>
<accession>A0AAP5ECS0</accession>
<name>A0AAP5ECS0_9GAMM</name>
<dbReference type="AlphaFoldDB" id="A0AAP5ECS0"/>
<reference evidence="1" key="1">
    <citation type="submission" date="2023-07" db="EMBL/GenBank/DDBJ databases">
        <title>Functional and genomic diversity of the sorghum phyllosphere microbiome.</title>
        <authorList>
            <person name="Shade A."/>
        </authorList>
    </citation>
    <scope>NUCLEOTIDE SEQUENCE</scope>
    <source>
        <strain evidence="1">SORGH_AS_0457</strain>
    </source>
</reference>
<evidence type="ECO:0000313" key="1">
    <source>
        <dbReference type="EMBL" id="MDQ1107941.1"/>
    </source>
</evidence>
<dbReference type="Proteomes" id="UP001226084">
    <property type="component" value="Unassembled WGS sequence"/>
</dbReference>
<protein>
    <recommendedName>
        <fullName evidence="3">Flagellar assembly protein FliH</fullName>
    </recommendedName>
</protein>
<dbReference type="EMBL" id="JAUTAS010000001">
    <property type="protein sequence ID" value="MDQ1107941.1"/>
    <property type="molecule type" value="Genomic_DNA"/>
</dbReference>
<sequence>MLKSFPEHVLAHAQGGVIAPSALGQAARADQLESAARRRASAVLGAVPEQVDAAIAQARVDGFGQGYADAIAEAVPLLAAALGDVQATRQAVLGQVREVISASLAAEGVDAALVVRRCEQLLGTAEAGLVLYVPEQMPALGETVLAQLATKADAPPVQVVACRSALPMLKAGPLLFELDPVGAIAAAVEASVEASVDASALEAAARQRAGAYVSGIDARLKRLPLPLTPIGVD</sequence>
<evidence type="ECO:0008006" key="3">
    <source>
        <dbReference type="Google" id="ProtNLM"/>
    </source>
</evidence>
<organism evidence="1 2">
    <name type="scientific">Stenotrophomonas rhizophila</name>
    <dbReference type="NCBI Taxonomy" id="216778"/>
    <lineage>
        <taxon>Bacteria</taxon>
        <taxon>Pseudomonadati</taxon>
        <taxon>Pseudomonadota</taxon>
        <taxon>Gammaproteobacteria</taxon>
        <taxon>Lysobacterales</taxon>
        <taxon>Lysobacteraceae</taxon>
        <taxon>Stenotrophomonas</taxon>
    </lineage>
</organism>
<proteinExistence type="predicted"/>
<gene>
    <name evidence="1" type="ORF">QE424_001100</name>
</gene>
<comment type="caution">
    <text evidence="1">The sequence shown here is derived from an EMBL/GenBank/DDBJ whole genome shotgun (WGS) entry which is preliminary data.</text>
</comment>